<comment type="subcellular location">
    <subcellularLocation>
        <location evidence="1">Cell membrane</location>
        <topology evidence="1">Multi-pass membrane protein</topology>
    </subcellularLocation>
</comment>
<feature type="transmembrane region" description="Helical" evidence="7">
    <location>
        <begin position="45"/>
        <end position="66"/>
    </location>
</feature>
<protein>
    <submittedName>
        <fullName evidence="9">Integral membrane protein DUF6</fullName>
    </submittedName>
</protein>
<comment type="similarity">
    <text evidence="2">Belongs to the EamA transporter family.</text>
</comment>
<gene>
    <name evidence="9" type="ordered locus">Hore_12940</name>
</gene>
<keyword evidence="5 7" id="KW-1133">Transmembrane helix</keyword>
<dbReference type="PANTHER" id="PTHR32322">
    <property type="entry name" value="INNER MEMBRANE TRANSPORTER"/>
    <property type="match status" value="1"/>
</dbReference>
<feature type="domain" description="EamA" evidence="8">
    <location>
        <begin position="15"/>
        <end position="160"/>
    </location>
</feature>
<evidence type="ECO:0000256" key="6">
    <source>
        <dbReference type="ARBA" id="ARBA00023136"/>
    </source>
</evidence>
<dbReference type="PROSITE" id="PS51257">
    <property type="entry name" value="PROKAR_LIPOPROTEIN"/>
    <property type="match status" value="1"/>
</dbReference>
<evidence type="ECO:0000313" key="10">
    <source>
        <dbReference type="Proteomes" id="UP000000719"/>
    </source>
</evidence>
<evidence type="ECO:0000259" key="8">
    <source>
        <dbReference type="Pfam" id="PF00892"/>
    </source>
</evidence>
<evidence type="ECO:0000256" key="2">
    <source>
        <dbReference type="ARBA" id="ARBA00007362"/>
    </source>
</evidence>
<dbReference type="InterPro" id="IPR050638">
    <property type="entry name" value="AA-Vitamin_Transporters"/>
</dbReference>
<feature type="transmembrane region" description="Helical" evidence="7">
    <location>
        <begin position="118"/>
        <end position="138"/>
    </location>
</feature>
<dbReference type="eggNOG" id="COG0697">
    <property type="taxonomic scope" value="Bacteria"/>
</dbReference>
<accession>B8CXM5</accession>
<evidence type="ECO:0000256" key="4">
    <source>
        <dbReference type="ARBA" id="ARBA00022692"/>
    </source>
</evidence>
<feature type="transmembrane region" description="Helical" evidence="7">
    <location>
        <begin position="145"/>
        <end position="162"/>
    </location>
</feature>
<dbReference type="PANTHER" id="PTHR32322:SF18">
    <property type="entry name" value="S-ADENOSYLMETHIONINE_S-ADENOSYLHOMOCYSTEINE TRANSPORTER"/>
    <property type="match status" value="1"/>
</dbReference>
<evidence type="ECO:0000313" key="9">
    <source>
        <dbReference type="EMBL" id="ACL70044.1"/>
    </source>
</evidence>
<feature type="transmembrane region" description="Helical" evidence="7">
    <location>
        <begin position="290"/>
        <end position="308"/>
    </location>
</feature>
<feature type="transmembrane region" description="Helical" evidence="7">
    <location>
        <begin position="266"/>
        <end position="284"/>
    </location>
</feature>
<feature type="domain" description="EamA" evidence="8">
    <location>
        <begin position="174"/>
        <end position="307"/>
    </location>
</feature>
<evidence type="ECO:0000256" key="3">
    <source>
        <dbReference type="ARBA" id="ARBA00022475"/>
    </source>
</evidence>
<keyword evidence="10" id="KW-1185">Reference proteome</keyword>
<dbReference type="HOGENOM" id="CLU_033863_8_1_9"/>
<keyword evidence="4 7" id="KW-0812">Transmembrane</keyword>
<evidence type="ECO:0000256" key="5">
    <source>
        <dbReference type="ARBA" id="ARBA00022989"/>
    </source>
</evidence>
<dbReference type="Proteomes" id="UP000000719">
    <property type="component" value="Chromosome"/>
</dbReference>
<dbReference type="STRING" id="373903.Hore_12940"/>
<feature type="transmembrane region" description="Helical" evidence="7">
    <location>
        <begin position="235"/>
        <end position="254"/>
    </location>
</feature>
<dbReference type="AlphaFoldDB" id="B8CXM5"/>
<dbReference type="GO" id="GO:0005886">
    <property type="term" value="C:plasma membrane"/>
    <property type="evidence" value="ECO:0007669"/>
    <property type="project" value="UniProtKB-SubCell"/>
</dbReference>
<organism evidence="9 10">
    <name type="scientific">Halothermothrix orenii (strain H 168 / OCM 544 / DSM 9562)</name>
    <dbReference type="NCBI Taxonomy" id="373903"/>
    <lineage>
        <taxon>Bacteria</taxon>
        <taxon>Bacillati</taxon>
        <taxon>Bacillota</taxon>
        <taxon>Clostridia</taxon>
        <taxon>Halanaerobiales</taxon>
        <taxon>Halothermotrichaceae</taxon>
        <taxon>Halothermothrix</taxon>
    </lineage>
</organism>
<reference evidence="9 10" key="1">
    <citation type="journal article" date="2009" name="PLoS ONE">
        <title>Genome analysis of the anaerobic thermohalophilic bacterium Halothermothrix orenii.</title>
        <authorList>
            <person name="Mavromatis K."/>
            <person name="Ivanova N."/>
            <person name="Anderson I."/>
            <person name="Lykidis A."/>
            <person name="Hooper S.D."/>
            <person name="Sun H."/>
            <person name="Kunin V."/>
            <person name="Lapidus A."/>
            <person name="Hugenholtz P."/>
            <person name="Patel B."/>
            <person name="Kyrpides N.C."/>
        </authorList>
    </citation>
    <scope>NUCLEOTIDE SEQUENCE [LARGE SCALE GENOMIC DNA]</scope>
    <source>
        <strain evidence="10">H 168 / OCM 544 / DSM 9562</strain>
    </source>
</reference>
<dbReference type="KEGG" id="hor:Hore_12940"/>
<name>B8CXM5_HALOH</name>
<dbReference type="InterPro" id="IPR000620">
    <property type="entry name" value="EamA_dom"/>
</dbReference>
<dbReference type="OrthoDB" id="3190463at2"/>
<keyword evidence="3" id="KW-1003">Cell membrane</keyword>
<evidence type="ECO:0000256" key="7">
    <source>
        <dbReference type="SAM" id="Phobius"/>
    </source>
</evidence>
<dbReference type="SUPFAM" id="SSF103481">
    <property type="entry name" value="Multidrug resistance efflux transporter EmrE"/>
    <property type="match status" value="2"/>
</dbReference>
<keyword evidence="6 7" id="KW-0472">Membrane</keyword>
<proteinExistence type="inferred from homology"/>
<evidence type="ECO:0000256" key="1">
    <source>
        <dbReference type="ARBA" id="ARBA00004651"/>
    </source>
</evidence>
<feature type="transmembrane region" description="Helical" evidence="7">
    <location>
        <begin position="87"/>
        <end position="106"/>
    </location>
</feature>
<dbReference type="EMBL" id="CP001098">
    <property type="protein sequence ID" value="ACL70044.1"/>
    <property type="molecule type" value="Genomic_DNA"/>
</dbReference>
<dbReference type="Pfam" id="PF00892">
    <property type="entry name" value="EamA"/>
    <property type="match status" value="2"/>
</dbReference>
<sequence length="311" mass="34690">MREENIFTGKYSVPFLATLACILWGTAFPFLKISYQELGIGKNDYLLKILFASYRFLMAAVILLIWRVIKTRKSISHDITTLGKKSIIKLLLLGFIQTTLQYFFFYNGLANTTGVKASILNTLGIFLTVVLSHFIFYYDKLNLQKSLGLVLGFSGVVLVNLSRGEFSFSFNFLGEGFIIMAAITSALSNLLVKKISLKIEPTIITAYQMLMGALILFLIAVTGVSPLSLNMSLKALLILIYLSFVSAAGFGLWYSLIKYNKLGYISIYRFVIPVSGVFFSTLLLNEGITGYIFTALVFVSTGIVLINYKRT</sequence>
<dbReference type="InterPro" id="IPR037185">
    <property type="entry name" value="EmrE-like"/>
</dbReference>
<feature type="transmembrane region" description="Helical" evidence="7">
    <location>
        <begin position="12"/>
        <end position="33"/>
    </location>
</feature>
<dbReference type="RefSeq" id="WP_012636228.1">
    <property type="nucleotide sequence ID" value="NC_011899.1"/>
</dbReference>
<feature type="transmembrane region" description="Helical" evidence="7">
    <location>
        <begin position="204"/>
        <end position="229"/>
    </location>
</feature>
<feature type="transmembrane region" description="Helical" evidence="7">
    <location>
        <begin position="168"/>
        <end position="192"/>
    </location>
</feature>